<evidence type="ECO:0000313" key="3">
    <source>
        <dbReference type="Proteomes" id="UP000016412"/>
    </source>
</evidence>
<evidence type="ECO:0000313" key="2">
    <source>
        <dbReference type="EMBL" id="ERK03408.1"/>
    </source>
</evidence>
<sequence length="50" mass="5402">MTKISYNSALYSAGLNDAAVFCRIRTGIVIAVSYNLVQSPISAKGIFFDD</sequence>
<comment type="caution">
    <text evidence="1">The sequence shown here is derived from an EMBL/GenBank/DDBJ whole genome shotgun (WGS) entry which is preliminary data.</text>
</comment>
<organism evidence="1 3">
    <name type="scientific">Treponema socranskii subsp. socranskii VPI DR56BR1116 = ATCC 35536</name>
    <dbReference type="NCBI Taxonomy" id="1125725"/>
    <lineage>
        <taxon>Bacteria</taxon>
        <taxon>Pseudomonadati</taxon>
        <taxon>Spirochaetota</taxon>
        <taxon>Spirochaetia</taxon>
        <taxon>Spirochaetales</taxon>
        <taxon>Treponemataceae</taxon>
        <taxon>Treponema</taxon>
    </lineage>
</organism>
<evidence type="ECO:0000313" key="4">
    <source>
        <dbReference type="Proteomes" id="UP000016646"/>
    </source>
</evidence>
<dbReference type="EMBL" id="AUZJ01000048">
    <property type="protein sequence ID" value="ERF60106.1"/>
    <property type="molecule type" value="Genomic_DNA"/>
</dbReference>
<dbReference type="STRING" id="1125725.HMPREF1325_0485"/>
<protein>
    <submittedName>
        <fullName evidence="1">Uncharacterized protein</fullName>
    </submittedName>
</protein>
<accession>U1FL43</accession>
<keyword evidence="4" id="KW-1185">Reference proteome</keyword>
<dbReference type="Proteomes" id="UP000016412">
    <property type="component" value="Unassembled WGS sequence"/>
</dbReference>
<name>U1FL43_TRESO</name>
<dbReference type="Proteomes" id="UP000016646">
    <property type="component" value="Unassembled WGS sequence"/>
</dbReference>
<dbReference type="EMBL" id="AVQI01000033">
    <property type="protein sequence ID" value="ERK03408.1"/>
    <property type="molecule type" value="Genomic_DNA"/>
</dbReference>
<gene>
    <name evidence="2" type="ORF">HMPREF0860_2049</name>
    <name evidence="1" type="ORF">HMPREF1325_0485</name>
</gene>
<proteinExistence type="predicted"/>
<dbReference type="AlphaFoldDB" id="U1FL43"/>
<reference evidence="3 4" key="1">
    <citation type="submission" date="2013-08" db="EMBL/GenBank/DDBJ databases">
        <authorList>
            <person name="Durkin A.S."/>
            <person name="Haft D.R."/>
            <person name="McCorrison J."/>
            <person name="Torralba M."/>
            <person name="Gillis M."/>
            <person name="Haft D.H."/>
            <person name="Methe B."/>
            <person name="Sutton G."/>
            <person name="Nelson K.E."/>
        </authorList>
    </citation>
    <scope>NUCLEOTIDE SEQUENCE [LARGE SCALE GENOMIC DNA]</scope>
    <source>
        <strain evidence="2 4">ATCC 35536</strain>
        <strain evidence="1 3">VPI DR56BR1116</strain>
    </source>
</reference>
<evidence type="ECO:0000313" key="1">
    <source>
        <dbReference type="EMBL" id="ERF60106.1"/>
    </source>
</evidence>
<dbReference type="PATRIC" id="fig|1125725.3.peg.1924"/>